<keyword evidence="5 11" id="KW-0067">ATP-binding</keyword>
<comment type="similarity">
    <text evidence="1">Belongs to the helicase family. UvrD subfamily.</text>
</comment>
<dbReference type="Gene3D" id="1.10.486.10">
    <property type="entry name" value="PCRA, domain 4"/>
    <property type="match status" value="1"/>
</dbReference>
<dbReference type="GO" id="GO:0016887">
    <property type="term" value="F:ATP hydrolysis activity"/>
    <property type="evidence" value="ECO:0007669"/>
    <property type="project" value="RHEA"/>
</dbReference>
<dbReference type="PANTHER" id="PTHR11070:SF2">
    <property type="entry name" value="ATP-DEPENDENT DNA HELICASE SRS2"/>
    <property type="match status" value="1"/>
</dbReference>
<evidence type="ECO:0000256" key="10">
    <source>
        <dbReference type="ARBA" id="ARBA00048988"/>
    </source>
</evidence>
<dbReference type="PANTHER" id="PTHR11070">
    <property type="entry name" value="UVRD / RECB / PCRA DNA HELICASE FAMILY MEMBER"/>
    <property type="match status" value="1"/>
</dbReference>
<evidence type="ECO:0000256" key="11">
    <source>
        <dbReference type="PROSITE-ProRule" id="PRU00560"/>
    </source>
</evidence>
<evidence type="ECO:0000256" key="2">
    <source>
        <dbReference type="ARBA" id="ARBA00022741"/>
    </source>
</evidence>
<evidence type="ECO:0000256" key="1">
    <source>
        <dbReference type="ARBA" id="ARBA00009922"/>
    </source>
</evidence>
<dbReference type="InterPro" id="IPR014016">
    <property type="entry name" value="UvrD-like_ATP-bd"/>
</dbReference>
<dbReference type="PROSITE" id="PS51217">
    <property type="entry name" value="UVRD_HELICASE_CTER"/>
    <property type="match status" value="1"/>
</dbReference>
<evidence type="ECO:0000256" key="6">
    <source>
        <dbReference type="ARBA" id="ARBA00023125"/>
    </source>
</evidence>
<dbReference type="InterPro" id="IPR014017">
    <property type="entry name" value="DNA_helicase_UvrD-like_C"/>
</dbReference>
<gene>
    <name evidence="14" type="ORF">A6V39_05455</name>
</gene>
<keyword evidence="3 11" id="KW-0378">Hydrolase</keyword>
<keyword evidence="7" id="KW-0413">Isomerase</keyword>
<comment type="caution">
    <text evidence="14">The sequence shown here is derived from an EMBL/GenBank/DDBJ whole genome shotgun (WGS) entry which is preliminary data.</text>
</comment>
<keyword evidence="4 11" id="KW-0347">Helicase</keyword>
<evidence type="ECO:0000256" key="3">
    <source>
        <dbReference type="ARBA" id="ARBA00022801"/>
    </source>
</evidence>
<dbReference type="EC" id="5.6.2.4" evidence="9"/>
<proteinExistence type="inferred from homology"/>
<keyword evidence="2 11" id="KW-0547">Nucleotide-binding</keyword>
<dbReference type="GO" id="GO:0000725">
    <property type="term" value="P:recombinational repair"/>
    <property type="evidence" value="ECO:0007669"/>
    <property type="project" value="TreeGrafter"/>
</dbReference>
<comment type="catalytic activity">
    <reaction evidence="8">
        <text>Couples ATP hydrolysis with the unwinding of duplex DNA by translocating in the 3'-5' direction.</text>
        <dbReference type="EC" id="5.6.2.4"/>
    </reaction>
</comment>
<dbReference type="GO" id="GO:0003677">
    <property type="term" value="F:DNA binding"/>
    <property type="evidence" value="ECO:0007669"/>
    <property type="project" value="UniProtKB-KW"/>
</dbReference>
<dbReference type="InterPro" id="IPR027417">
    <property type="entry name" value="P-loop_NTPase"/>
</dbReference>
<accession>A0A1A9QDF6</accession>
<dbReference type="GO" id="GO:0043138">
    <property type="term" value="F:3'-5' DNA helicase activity"/>
    <property type="evidence" value="ECO:0007669"/>
    <property type="project" value="UniProtKB-EC"/>
</dbReference>
<evidence type="ECO:0000259" key="12">
    <source>
        <dbReference type="PROSITE" id="PS51198"/>
    </source>
</evidence>
<reference evidence="15" key="1">
    <citation type="submission" date="2016-04" db="EMBL/GenBank/DDBJ databases">
        <authorList>
            <person name="Quiroz-Castaneda R.E."/>
            <person name="Martinez-Ocampo F."/>
        </authorList>
    </citation>
    <scope>NUCLEOTIDE SEQUENCE [LARGE SCALE GENOMIC DNA]</scope>
    <source>
        <strain evidence="15">INIFAP01</strain>
    </source>
</reference>
<dbReference type="PROSITE" id="PS51198">
    <property type="entry name" value="UVRD_HELICASE_ATP_BIND"/>
    <property type="match status" value="1"/>
</dbReference>
<dbReference type="GO" id="GO:0005524">
    <property type="term" value="F:ATP binding"/>
    <property type="evidence" value="ECO:0007669"/>
    <property type="project" value="UniProtKB-UniRule"/>
</dbReference>
<evidence type="ECO:0000256" key="4">
    <source>
        <dbReference type="ARBA" id="ARBA00022806"/>
    </source>
</evidence>
<dbReference type="SUPFAM" id="SSF52540">
    <property type="entry name" value="P-loop containing nucleoside triphosphate hydrolases"/>
    <property type="match status" value="1"/>
</dbReference>
<evidence type="ECO:0000256" key="8">
    <source>
        <dbReference type="ARBA" id="ARBA00034617"/>
    </source>
</evidence>
<evidence type="ECO:0000313" key="14">
    <source>
        <dbReference type="EMBL" id="OAL09740.1"/>
    </source>
</evidence>
<dbReference type="InterPro" id="IPR013986">
    <property type="entry name" value="DExx_box_DNA_helicase_dom_sf"/>
</dbReference>
<keyword evidence="6" id="KW-0238">DNA-binding</keyword>
<evidence type="ECO:0000256" key="7">
    <source>
        <dbReference type="ARBA" id="ARBA00023235"/>
    </source>
</evidence>
<dbReference type="Pfam" id="PF00580">
    <property type="entry name" value="UvrD-helicase"/>
    <property type="match status" value="1"/>
</dbReference>
<evidence type="ECO:0000259" key="13">
    <source>
        <dbReference type="PROSITE" id="PS51217"/>
    </source>
</evidence>
<comment type="catalytic activity">
    <reaction evidence="10">
        <text>ATP + H2O = ADP + phosphate + H(+)</text>
        <dbReference type="Rhea" id="RHEA:13065"/>
        <dbReference type="ChEBI" id="CHEBI:15377"/>
        <dbReference type="ChEBI" id="CHEBI:15378"/>
        <dbReference type="ChEBI" id="CHEBI:30616"/>
        <dbReference type="ChEBI" id="CHEBI:43474"/>
        <dbReference type="ChEBI" id="CHEBI:456216"/>
        <dbReference type="EC" id="5.6.2.4"/>
    </reaction>
</comment>
<dbReference type="RefSeq" id="WP_187150728.1">
    <property type="nucleotide sequence ID" value="NZ_LWUJ01000016.1"/>
</dbReference>
<name>A0A1A9QDF6_9MOLU</name>
<dbReference type="Gene3D" id="1.10.10.160">
    <property type="match status" value="1"/>
</dbReference>
<feature type="domain" description="UvrD-like helicase ATP-binding" evidence="12">
    <location>
        <begin position="4"/>
        <end position="278"/>
    </location>
</feature>
<keyword evidence="15" id="KW-1185">Reference proteome</keyword>
<feature type="domain" description="UvrD-like helicase C-terminal" evidence="13">
    <location>
        <begin position="267"/>
        <end position="529"/>
    </location>
</feature>
<dbReference type="EMBL" id="LWUJ01000016">
    <property type="protein sequence ID" value="OAL09740.1"/>
    <property type="molecule type" value="Genomic_DNA"/>
</dbReference>
<evidence type="ECO:0000256" key="5">
    <source>
        <dbReference type="ARBA" id="ARBA00022840"/>
    </source>
</evidence>
<dbReference type="Gene3D" id="3.40.50.300">
    <property type="entry name" value="P-loop containing nucleotide triphosphate hydrolases"/>
    <property type="match status" value="2"/>
</dbReference>
<dbReference type="STRING" id="432608.A6V39_05455"/>
<feature type="binding site" evidence="11">
    <location>
        <begin position="25"/>
        <end position="32"/>
    </location>
    <ligand>
        <name>ATP</name>
        <dbReference type="ChEBI" id="CHEBI:30616"/>
    </ligand>
</feature>
<organism evidence="14 15">
    <name type="scientific">Candidatus Mycoplasma haematobovis</name>
    <dbReference type="NCBI Taxonomy" id="432608"/>
    <lineage>
        <taxon>Bacteria</taxon>
        <taxon>Bacillati</taxon>
        <taxon>Mycoplasmatota</taxon>
        <taxon>Mollicutes</taxon>
        <taxon>Mycoplasmataceae</taxon>
        <taxon>Mycoplasma</taxon>
    </lineage>
</organism>
<protein>
    <recommendedName>
        <fullName evidence="9">DNA 3'-5' helicase</fullName>
        <ecNumber evidence="9">5.6.2.4</ecNumber>
    </recommendedName>
</protein>
<dbReference type="InterPro" id="IPR000212">
    <property type="entry name" value="DNA_helicase_UvrD/REP"/>
</dbReference>
<dbReference type="CDD" id="cd17932">
    <property type="entry name" value="DEXQc_UvrD"/>
    <property type="match status" value="1"/>
</dbReference>
<sequence>MESSLNKTQKEAVYSLLNKHTLVIAPAGTGKTEVLVSRICYLLENGIKPEEICAVTFTNFAASEMSKRIKERFNDVRKTPSAIGTIHSLYGTILRHHIDILDIGLNHMFKIADEDQKNSILRIVNSKYYKKERKLKDLISKHKISKHLNPNEATNLEDQGLLETYEKYLEILKKRWMLDYDDLLILVDRIFDLRLDILEHWRNKYKVILVDECQDLNPLQFKLITRLIGENSIFFGVGDPHQCIYAFAGAQKDIFNKFKEFFKDNYLQISLLENYRSTKKIVDYSNQIKLFEPYAKVVSEEEGTIETIKTFDLINKLKDADLSRWAILFRQNKHAKDLIKQAIENKIPFKTSKFELLEKDEIQKIISYLRLIYFDNFNPFKKLLQLKYLELSQESKSKIFEKPNPPYLTLYEKWMSTDRDDWFENEEDNEKLSDFLKKLKRLREAKVNNLSVFVESLIPSLFEGELKQSQKDNISLFVKWLDNIQPEKTSESAVQVVLDIEDKAKFFKEQKDSGDFNYLSLITIHKSKGLGWDNVAILEYDLLQESAKNRDEESEFLEYVSVTRAKKNLFLIK</sequence>
<dbReference type="Proteomes" id="UP000077623">
    <property type="component" value="Unassembled WGS sequence"/>
</dbReference>
<evidence type="ECO:0000256" key="9">
    <source>
        <dbReference type="ARBA" id="ARBA00034808"/>
    </source>
</evidence>
<dbReference type="AlphaFoldDB" id="A0A1A9QDF6"/>
<dbReference type="Pfam" id="PF13361">
    <property type="entry name" value="UvrD_C"/>
    <property type="match status" value="1"/>
</dbReference>
<evidence type="ECO:0000313" key="15">
    <source>
        <dbReference type="Proteomes" id="UP000077623"/>
    </source>
</evidence>